<reference evidence="2 3" key="1">
    <citation type="submission" date="2019-05" db="EMBL/GenBank/DDBJ databases">
        <title>Another draft genome of Portunus trituberculatus and its Hox gene families provides insights of decapod evolution.</title>
        <authorList>
            <person name="Jeong J.-H."/>
            <person name="Song I."/>
            <person name="Kim S."/>
            <person name="Choi T."/>
            <person name="Kim D."/>
            <person name="Ryu S."/>
            <person name="Kim W."/>
        </authorList>
    </citation>
    <scope>NUCLEOTIDE SEQUENCE [LARGE SCALE GENOMIC DNA]</scope>
    <source>
        <tissue evidence="2">Muscle</tissue>
    </source>
</reference>
<feature type="compositionally biased region" description="Low complexity" evidence="1">
    <location>
        <begin position="13"/>
        <end position="28"/>
    </location>
</feature>
<feature type="region of interest" description="Disordered" evidence="1">
    <location>
        <begin position="152"/>
        <end position="172"/>
    </location>
</feature>
<name>A0A5B7JIX4_PORTR</name>
<dbReference type="Proteomes" id="UP000324222">
    <property type="component" value="Unassembled WGS sequence"/>
</dbReference>
<accession>A0A5B7JIX4</accession>
<comment type="caution">
    <text evidence="2">The sequence shown here is derived from an EMBL/GenBank/DDBJ whole genome shotgun (WGS) entry which is preliminary data.</text>
</comment>
<dbReference type="AlphaFoldDB" id="A0A5B7JIX4"/>
<protein>
    <submittedName>
        <fullName evidence="2">Uncharacterized protein</fullName>
    </submittedName>
</protein>
<evidence type="ECO:0000256" key="1">
    <source>
        <dbReference type="SAM" id="MobiDB-lite"/>
    </source>
</evidence>
<keyword evidence="3" id="KW-1185">Reference proteome</keyword>
<dbReference type="EMBL" id="VSRR010104791">
    <property type="protein sequence ID" value="MPC96142.1"/>
    <property type="molecule type" value="Genomic_DNA"/>
</dbReference>
<organism evidence="2 3">
    <name type="scientific">Portunus trituberculatus</name>
    <name type="common">Swimming crab</name>
    <name type="synonym">Neptunus trituberculatus</name>
    <dbReference type="NCBI Taxonomy" id="210409"/>
    <lineage>
        <taxon>Eukaryota</taxon>
        <taxon>Metazoa</taxon>
        <taxon>Ecdysozoa</taxon>
        <taxon>Arthropoda</taxon>
        <taxon>Crustacea</taxon>
        <taxon>Multicrustacea</taxon>
        <taxon>Malacostraca</taxon>
        <taxon>Eumalacostraca</taxon>
        <taxon>Eucarida</taxon>
        <taxon>Decapoda</taxon>
        <taxon>Pleocyemata</taxon>
        <taxon>Brachyura</taxon>
        <taxon>Eubrachyura</taxon>
        <taxon>Portunoidea</taxon>
        <taxon>Portunidae</taxon>
        <taxon>Portuninae</taxon>
        <taxon>Portunus</taxon>
    </lineage>
</organism>
<gene>
    <name evidence="2" type="ORF">E2C01_091384</name>
</gene>
<proteinExistence type="predicted"/>
<feature type="compositionally biased region" description="Pro residues" evidence="1">
    <location>
        <begin position="29"/>
        <end position="38"/>
    </location>
</feature>
<feature type="region of interest" description="Disordered" evidence="1">
    <location>
        <begin position="13"/>
        <end position="45"/>
    </location>
</feature>
<evidence type="ECO:0000313" key="3">
    <source>
        <dbReference type="Proteomes" id="UP000324222"/>
    </source>
</evidence>
<evidence type="ECO:0000313" key="2">
    <source>
        <dbReference type="EMBL" id="MPC96142.1"/>
    </source>
</evidence>
<sequence length="172" mass="18989">MGLCLPPSLSFQPLLPSLQPASQPALLPSSPPPSPPPPHEGDSASSCTLTFTSWTYNTEAGTTKLQPMQHHTLRLSCLFSEWVSLYDVRCRRRGSVPHSSAGSRRTAITLPPASSGFRSAPSLLVNMEVRPLPSQTFRTFYPAALRTRPEEHQCDVNYPRQSRSGYPHRAIH</sequence>